<evidence type="ECO:0000313" key="7">
    <source>
        <dbReference type="Proteomes" id="UP001549921"/>
    </source>
</evidence>
<comment type="caution">
    <text evidence="6">The sequence shown here is derived from an EMBL/GenBank/DDBJ whole genome shotgun (WGS) entry which is preliminary data.</text>
</comment>
<feature type="domain" description="Transposable element P transposase-like RNase H C-terminal" evidence="5">
    <location>
        <begin position="543"/>
        <end position="574"/>
    </location>
</feature>
<evidence type="ECO:0008006" key="8">
    <source>
        <dbReference type="Google" id="ProtNLM"/>
    </source>
</evidence>
<accession>A0ABD0SK61</accession>
<protein>
    <recommendedName>
        <fullName evidence="8">Transposable element P transposase</fullName>
    </recommendedName>
</protein>
<dbReference type="EMBL" id="JBEDNZ010000019">
    <property type="protein sequence ID" value="KAL0820225.1"/>
    <property type="molecule type" value="Genomic_DNA"/>
</dbReference>
<sequence>MATSVCGNSYSYSLIAFMSIIQVTNTFLNSLFIIIIRYKEIIHVRLCDPHYSIKAIKGKKLFRVYMTKTEKELYDKIVAARIKICKMKNKLKIQAAHIKAAKTLVKNSAFLETLENCSSMAKLLMQIQWREDKKKEKGRRFTLDEKIAALSVYKQSPKAYRYLRKIFILPSEQTLCKVIQRSNLKPGINKNIFEQLKKKAETMKTEEKLCILLFDEVSLKPFITYQERKDHITGLVDNGAKREKEFADHAQVFMIRGLIKNYKQPVSYSFSSSATKGPELARQVKEVVTEIQRAGLIVVASVCDQGTNNRQALKILINESRGIFLRRGEEYKENIILINDQEIVPLYDPPHLLKGMRNNLINKNLIYVKEGVAQTAKWTHLDLLHKENPGYKGIRLIPKLSENHINPIKMNKMKVKFASQLFSRTVASNMGYLADKKILPIECKETADFLLFMDEIFDSVNGSFGKNKNAKPLLGPVTPNSAHHQTWAEGIAIFKSMKFVTSSGKKETVPTIDNWVWTLEGIKVLLQKVMSKYGVTSVWLRHLNQDPLENFFGAVRSHGCRNTNPTCDQFESAYATLLINNLSSVHAQGKNCEMDFCNSLHNFIIDDAAKAPATCTFDAEIFEFQHTPIEDKEQDPRIIAPIMYMSGYFVKKSKTKIYKKCSLCASNLSSQNEIEYIKYREYAGRRWLCTPSKPLIELVSKFQDIINYMIRKYIAEINLKEMIKTAIMILVDFDFIKCMTHKDKLIDYLINIVIRCFLFNYCKMINSISSGKRQVDDEDDEIQMKAKKINRCLKRHK</sequence>
<dbReference type="InterPro" id="IPR048367">
    <property type="entry name" value="TNP-like_RNaseH_C"/>
</dbReference>
<dbReference type="InterPro" id="IPR048365">
    <property type="entry name" value="TNP-like_RNaseH_N"/>
</dbReference>
<feature type="domain" description="Transposable element P transposase-like GTP-binding insertion" evidence="4">
    <location>
        <begin position="351"/>
        <end position="464"/>
    </location>
</feature>
<dbReference type="Pfam" id="PF21788">
    <property type="entry name" value="TNP-like_GBD"/>
    <property type="match status" value="1"/>
</dbReference>
<evidence type="ECO:0000313" key="6">
    <source>
        <dbReference type="EMBL" id="KAL0820225.1"/>
    </source>
</evidence>
<evidence type="ECO:0000259" key="3">
    <source>
        <dbReference type="Pfam" id="PF21787"/>
    </source>
</evidence>
<evidence type="ECO:0000259" key="2">
    <source>
        <dbReference type="Pfam" id="PF12017"/>
    </source>
</evidence>
<dbReference type="PANTHER" id="PTHR47577:SF2">
    <property type="entry name" value="THAP DOMAIN CONTAINING 9"/>
    <property type="match status" value="1"/>
</dbReference>
<gene>
    <name evidence="6" type="ORF">ABMA28_006146</name>
</gene>
<evidence type="ECO:0000256" key="1">
    <source>
        <dbReference type="SAM" id="Phobius"/>
    </source>
</evidence>
<reference evidence="6 7" key="1">
    <citation type="submission" date="2024-06" db="EMBL/GenBank/DDBJ databases">
        <title>A chromosome-level genome assembly of beet webworm, Loxostege sticticalis.</title>
        <authorList>
            <person name="Zhang Y."/>
        </authorList>
    </citation>
    <scope>NUCLEOTIDE SEQUENCE [LARGE SCALE GENOMIC DNA]</scope>
    <source>
        <strain evidence="6">AQ028</strain>
        <tissue evidence="6">Male pupae</tissue>
    </source>
</reference>
<dbReference type="PANTHER" id="PTHR47577">
    <property type="entry name" value="THAP DOMAIN-CONTAINING PROTEIN 6"/>
    <property type="match status" value="1"/>
</dbReference>
<evidence type="ECO:0000259" key="4">
    <source>
        <dbReference type="Pfam" id="PF21788"/>
    </source>
</evidence>
<keyword evidence="1" id="KW-1133">Transmembrane helix</keyword>
<organism evidence="6 7">
    <name type="scientific">Loxostege sticticalis</name>
    <name type="common">Beet webworm moth</name>
    <dbReference type="NCBI Taxonomy" id="481309"/>
    <lineage>
        <taxon>Eukaryota</taxon>
        <taxon>Metazoa</taxon>
        <taxon>Ecdysozoa</taxon>
        <taxon>Arthropoda</taxon>
        <taxon>Hexapoda</taxon>
        <taxon>Insecta</taxon>
        <taxon>Pterygota</taxon>
        <taxon>Neoptera</taxon>
        <taxon>Endopterygota</taxon>
        <taxon>Lepidoptera</taxon>
        <taxon>Glossata</taxon>
        <taxon>Ditrysia</taxon>
        <taxon>Pyraloidea</taxon>
        <taxon>Crambidae</taxon>
        <taxon>Pyraustinae</taxon>
        <taxon>Loxostege</taxon>
    </lineage>
</organism>
<dbReference type="Pfam" id="PF21789">
    <property type="entry name" value="TNP-like_RNaseH_C"/>
    <property type="match status" value="1"/>
</dbReference>
<keyword evidence="1" id="KW-0472">Membrane</keyword>
<dbReference type="Pfam" id="PF21787">
    <property type="entry name" value="TNP-like_RNaseH_N"/>
    <property type="match status" value="1"/>
</dbReference>
<feature type="transmembrane region" description="Helical" evidence="1">
    <location>
        <begin position="12"/>
        <end position="36"/>
    </location>
</feature>
<evidence type="ECO:0000259" key="5">
    <source>
        <dbReference type="Pfam" id="PF21789"/>
    </source>
</evidence>
<feature type="domain" description="Transposable element P transposase-like RNase H" evidence="3">
    <location>
        <begin position="185"/>
        <end position="316"/>
    </location>
</feature>
<dbReference type="Proteomes" id="UP001549921">
    <property type="component" value="Unassembled WGS sequence"/>
</dbReference>
<dbReference type="InterPro" id="IPR048366">
    <property type="entry name" value="TNP-like_GBD"/>
</dbReference>
<dbReference type="InterPro" id="IPR021896">
    <property type="entry name" value="THAP9-like_HTH"/>
</dbReference>
<name>A0ABD0SK61_LOXSC</name>
<proteinExistence type="predicted"/>
<dbReference type="Pfam" id="PF12017">
    <property type="entry name" value="Tnp_P_element"/>
    <property type="match status" value="1"/>
</dbReference>
<feature type="domain" description="THAP9-like helix-turn-helix" evidence="2">
    <location>
        <begin position="110"/>
        <end position="177"/>
    </location>
</feature>
<keyword evidence="1" id="KW-0812">Transmembrane</keyword>
<dbReference type="AlphaFoldDB" id="A0ABD0SK61"/>